<dbReference type="EMBL" id="CP151509">
    <property type="protein sequence ID" value="WZN64318.1"/>
    <property type="molecule type" value="Genomic_DNA"/>
</dbReference>
<evidence type="ECO:0000313" key="2">
    <source>
        <dbReference type="EMBL" id="WZN64318.1"/>
    </source>
</evidence>
<reference evidence="2 3" key="1">
    <citation type="submission" date="2024-03" db="EMBL/GenBank/DDBJ databases">
        <title>Complete genome sequence of the green alga Chloropicon roscoffensis RCC1871.</title>
        <authorList>
            <person name="Lemieux C."/>
            <person name="Pombert J.-F."/>
            <person name="Otis C."/>
            <person name="Turmel M."/>
        </authorList>
    </citation>
    <scope>NUCLEOTIDE SEQUENCE [LARGE SCALE GENOMIC DNA]</scope>
    <source>
        <strain evidence="2 3">RCC1871</strain>
    </source>
</reference>
<keyword evidence="3" id="KW-1185">Reference proteome</keyword>
<organism evidence="2 3">
    <name type="scientific">Chloropicon roscoffensis</name>
    <dbReference type="NCBI Taxonomy" id="1461544"/>
    <lineage>
        <taxon>Eukaryota</taxon>
        <taxon>Viridiplantae</taxon>
        <taxon>Chlorophyta</taxon>
        <taxon>Chloropicophyceae</taxon>
        <taxon>Chloropicales</taxon>
        <taxon>Chloropicaceae</taxon>
        <taxon>Chloropicon</taxon>
    </lineage>
</organism>
<name>A0AAX4PEH5_9CHLO</name>
<feature type="region of interest" description="Disordered" evidence="1">
    <location>
        <begin position="58"/>
        <end position="78"/>
    </location>
</feature>
<evidence type="ECO:0000256" key="1">
    <source>
        <dbReference type="SAM" id="MobiDB-lite"/>
    </source>
</evidence>
<sequence length="125" mass="13432">MKKGPKTFPINLLTGYPRLLGSEFSAPKMIAFYFARHDVLDAPPPATEVTRHYVVSSSTRSVPVANTDAGQPPSSEELSEPLTLAALGAAGAVESETCVPICDRSPCAEPEVKFQDVSFCSYGRR</sequence>
<accession>A0AAX4PEH5</accession>
<dbReference type="Proteomes" id="UP001472866">
    <property type="component" value="Chromosome 09"/>
</dbReference>
<protein>
    <submittedName>
        <fullName evidence="2">Uncharacterized protein</fullName>
    </submittedName>
</protein>
<gene>
    <name evidence="2" type="ORF">HKI87_09g58740</name>
</gene>
<evidence type="ECO:0000313" key="3">
    <source>
        <dbReference type="Proteomes" id="UP001472866"/>
    </source>
</evidence>
<proteinExistence type="predicted"/>
<dbReference type="AlphaFoldDB" id="A0AAX4PEH5"/>